<keyword evidence="3" id="KW-1185">Reference proteome</keyword>
<accession>A0A5C5ZCQ7</accession>
<dbReference type="AlphaFoldDB" id="A0A5C5ZCQ7"/>
<reference evidence="2 3" key="1">
    <citation type="submission" date="2019-02" db="EMBL/GenBank/DDBJ databases">
        <title>Deep-cultivation of Planctomycetes and their phenomic and genomic characterization uncovers novel biology.</title>
        <authorList>
            <person name="Wiegand S."/>
            <person name="Jogler M."/>
            <person name="Boedeker C."/>
            <person name="Pinto D."/>
            <person name="Vollmers J."/>
            <person name="Rivas-Marin E."/>
            <person name="Kohn T."/>
            <person name="Peeters S.H."/>
            <person name="Heuer A."/>
            <person name="Rast P."/>
            <person name="Oberbeckmann S."/>
            <person name="Bunk B."/>
            <person name="Jeske O."/>
            <person name="Meyerdierks A."/>
            <person name="Storesund J.E."/>
            <person name="Kallscheuer N."/>
            <person name="Luecker S."/>
            <person name="Lage O.M."/>
            <person name="Pohl T."/>
            <person name="Merkel B.J."/>
            <person name="Hornburger P."/>
            <person name="Mueller R.-W."/>
            <person name="Bruemmer F."/>
            <person name="Labrenz M."/>
            <person name="Spormann A.M."/>
            <person name="Op Den Camp H."/>
            <person name="Overmann J."/>
            <person name="Amann R."/>
            <person name="Jetten M.S.M."/>
            <person name="Mascher T."/>
            <person name="Medema M.H."/>
            <person name="Devos D.P."/>
            <person name="Kaster A.-K."/>
            <person name="Ovreas L."/>
            <person name="Rohde M."/>
            <person name="Galperin M.Y."/>
            <person name="Jogler C."/>
        </authorList>
    </citation>
    <scope>NUCLEOTIDE SEQUENCE [LARGE SCALE GENOMIC DNA]</scope>
    <source>
        <strain evidence="2 3">CA13</strain>
    </source>
</reference>
<protein>
    <submittedName>
        <fullName evidence="2">Uncharacterized protein</fullName>
    </submittedName>
</protein>
<name>A0A5C5ZCQ7_9BACT</name>
<feature type="chain" id="PRO_5022905087" evidence="1">
    <location>
        <begin position="20"/>
        <end position="463"/>
    </location>
</feature>
<keyword evidence="1" id="KW-0732">Signal</keyword>
<proteinExistence type="predicted"/>
<organism evidence="2 3">
    <name type="scientific">Novipirellula herctigrandis</name>
    <dbReference type="NCBI Taxonomy" id="2527986"/>
    <lineage>
        <taxon>Bacteria</taxon>
        <taxon>Pseudomonadati</taxon>
        <taxon>Planctomycetota</taxon>
        <taxon>Planctomycetia</taxon>
        <taxon>Pirellulales</taxon>
        <taxon>Pirellulaceae</taxon>
        <taxon>Novipirellula</taxon>
    </lineage>
</organism>
<dbReference type="Proteomes" id="UP000315010">
    <property type="component" value="Unassembled WGS sequence"/>
</dbReference>
<comment type="caution">
    <text evidence="2">The sequence shown here is derived from an EMBL/GenBank/DDBJ whole genome shotgun (WGS) entry which is preliminary data.</text>
</comment>
<evidence type="ECO:0000313" key="2">
    <source>
        <dbReference type="EMBL" id="TWT84948.1"/>
    </source>
</evidence>
<evidence type="ECO:0000256" key="1">
    <source>
        <dbReference type="SAM" id="SignalP"/>
    </source>
</evidence>
<dbReference type="EMBL" id="SJPJ01000001">
    <property type="protein sequence ID" value="TWT84948.1"/>
    <property type="molecule type" value="Genomic_DNA"/>
</dbReference>
<gene>
    <name evidence="2" type="ORF">CA13_64290</name>
</gene>
<sequence length="463" mass="52790" precursor="true">MRKTLMLVLVVFAAGVPLAVTQVATAQESKLSEKQTGQVIKRFPKSAETKTYEADSEITTSGKRGRPLLGVQRWDMFSGKGATQQQELGYLPGKQGFLKDSQWHDRASFFCRLIKDVDWIEHPANAGPLWFNHPFSQQLLQETMDQELRYACNAGIDFFVYHGPARKLYANGWELRNNFDCHLSSKIPEAKKLNFTWALYAHRAIRYTRSKVATMMDETIEYITMPNWQTVMDGRPLIVVYHPERFRAALQVAQGKEHMTGAGFVEYIRTRVDAAGLKPPYIVGCMEPRDSFMHAETLKEEGYDAFMDYEGAYGGAVAKRDEAPTYASATEEILKTCEQEYLNRGLPFLPPCPSMHYRWPHAFDRKGQAIEELHHCQWPREGDLEARVEAVLDFVASHPEDCEAQTVIMYSWNEHSGGGGICPTMGKSPEYEPETQWLDEVAEALAAWKYPPKDKPKDVEKKR</sequence>
<dbReference type="Gene3D" id="3.20.20.80">
    <property type="entry name" value="Glycosidases"/>
    <property type="match status" value="1"/>
</dbReference>
<feature type="signal peptide" evidence="1">
    <location>
        <begin position="1"/>
        <end position="19"/>
    </location>
</feature>
<dbReference type="RefSeq" id="WP_146402881.1">
    <property type="nucleotide sequence ID" value="NZ_SJPJ01000001.1"/>
</dbReference>
<evidence type="ECO:0000313" key="3">
    <source>
        <dbReference type="Proteomes" id="UP000315010"/>
    </source>
</evidence>
<dbReference type="OrthoDB" id="9816424at2"/>